<dbReference type="NCBIfam" id="NF006941">
    <property type="entry name" value="PRK09423.1"/>
    <property type="match status" value="1"/>
</dbReference>
<accession>A0ABT1SQH1</accession>
<dbReference type="InterPro" id="IPR016205">
    <property type="entry name" value="Glycerol_DH"/>
</dbReference>
<dbReference type="Proteomes" id="UP001206692">
    <property type="component" value="Unassembled WGS sequence"/>
</dbReference>
<dbReference type="CDD" id="cd08170">
    <property type="entry name" value="GlyDH"/>
    <property type="match status" value="1"/>
</dbReference>
<dbReference type="Gene3D" id="3.40.50.1970">
    <property type="match status" value="1"/>
</dbReference>
<reference evidence="10 11" key="1">
    <citation type="submission" date="2022-06" db="EMBL/GenBank/DDBJ databases">
        <title>Isolation of gut microbiota from human fecal samples.</title>
        <authorList>
            <person name="Pamer E.G."/>
            <person name="Barat B."/>
            <person name="Waligurski E."/>
            <person name="Medina S."/>
            <person name="Paddock L."/>
            <person name="Mostad J."/>
        </authorList>
    </citation>
    <scope>NUCLEOTIDE SEQUENCE [LARGE SCALE GENOMIC DNA]</scope>
    <source>
        <strain evidence="10 11">DFI.1.1</strain>
    </source>
</reference>
<dbReference type="PANTHER" id="PTHR43616:SF5">
    <property type="entry name" value="GLYCEROL DEHYDROGENASE 1"/>
    <property type="match status" value="1"/>
</dbReference>
<evidence type="ECO:0000256" key="3">
    <source>
        <dbReference type="ARBA" id="ARBA00023002"/>
    </source>
</evidence>
<evidence type="ECO:0000313" key="11">
    <source>
        <dbReference type="Proteomes" id="UP001206692"/>
    </source>
</evidence>
<comment type="pathway">
    <text evidence="5">Polyol metabolism; glycerol fermentation; glycerone phosphate from glycerol (oxidative route): step 1/2.</text>
</comment>
<feature type="domain" description="Alcohol dehydrogenase iron-type/glycerol dehydrogenase GldA" evidence="9">
    <location>
        <begin position="8"/>
        <end position="155"/>
    </location>
</feature>
<keyword evidence="2" id="KW-0479">Metal-binding</keyword>
<evidence type="ECO:0000256" key="8">
    <source>
        <dbReference type="ARBA" id="ARBA00049006"/>
    </source>
</evidence>
<comment type="catalytic activity">
    <reaction evidence="8">
        <text>glycerol + NAD(+) = dihydroxyacetone + NADH + H(+)</text>
        <dbReference type="Rhea" id="RHEA:13769"/>
        <dbReference type="ChEBI" id="CHEBI:15378"/>
        <dbReference type="ChEBI" id="CHEBI:16016"/>
        <dbReference type="ChEBI" id="CHEBI:17754"/>
        <dbReference type="ChEBI" id="CHEBI:57540"/>
        <dbReference type="ChEBI" id="CHEBI:57945"/>
        <dbReference type="EC" id="1.1.1.6"/>
    </reaction>
</comment>
<evidence type="ECO:0000256" key="7">
    <source>
        <dbReference type="ARBA" id="ARBA00040132"/>
    </source>
</evidence>
<dbReference type="EMBL" id="JANGEW010000004">
    <property type="protein sequence ID" value="MCQ5342121.1"/>
    <property type="molecule type" value="Genomic_DNA"/>
</dbReference>
<sequence>MTIGIKAPGYYVQGAGELDRLGKYVKKLGTSFLIVGSPNNKKRVGTRIMDSLNEVGKQAVYWEFGGQCSKQAIADAVMVAENHGCDAIIGVGGGKALDTAKAAATNMGGVSTILIPTIASNDAPCSSVAVIYNDEGVVVKALMMNRNPDVVLVDTELIAQAPKKYLVSGMGDALATYFEARACWRSGAKTMARGQCSRTALALAELCYQTLREHSVDALKSVEQHIVTPSLEAVVEACVFLSGIGFESGGLAAAHAVNDGLAYLSQAKGASHGEKVAFGLLVQLQLEQASEQERDEVLSYLRQVGLPTCLADLGVTEVNEPELRKVAETANAPSQFTKNVRADITVEDVYNAIMSVDALGRHK</sequence>
<keyword evidence="3" id="KW-0560">Oxidoreductase</keyword>
<evidence type="ECO:0000256" key="1">
    <source>
        <dbReference type="ARBA" id="ARBA00007358"/>
    </source>
</evidence>
<dbReference type="PIRSF" id="PIRSF000112">
    <property type="entry name" value="Glycerol_dehydrogenase"/>
    <property type="match status" value="1"/>
</dbReference>
<dbReference type="InterPro" id="IPR018211">
    <property type="entry name" value="ADH_Fe_CS"/>
</dbReference>
<evidence type="ECO:0000256" key="2">
    <source>
        <dbReference type="ARBA" id="ARBA00022723"/>
    </source>
</evidence>
<protein>
    <recommendedName>
        <fullName evidence="7">Glycerol dehydrogenase</fullName>
        <ecNumber evidence="6">1.1.1.6</ecNumber>
    </recommendedName>
</protein>
<dbReference type="RefSeq" id="WP_062411376.1">
    <property type="nucleotide sequence ID" value="NZ_JAJCIO010000018.1"/>
</dbReference>
<evidence type="ECO:0000259" key="9">
    <source>
        <dbReference type="Pfam" id="PF00465"/>
    </source>
</evidence>
<comment type="similarity">
    <text evidence="1">Belongs to the iron-containing alcohol dehydrogenase family.</text>
</comment>
<dbReference type="Gene3D" id="1.20.1090.10">
    <property type="entry name" value="Dehydroquinate synthase-like - alpha domain"/>
    <property type="match status" value="1"/>
</dbReference>
<dbReference type="PANTHER" id="PTHR43616">
    <property type="entry name" value="GLYCEROL DEHYDROGENASE"/>
    <property type="match status" value="1"/>
</dbReference>
<evidence type="ECO:0000313" key="10">
    <source>
        <dbReference type="EMBL" id="MCQ5342121.1"/>
    </source>
</evidence>
<keyword evidence="4" id="KW-0520">NAD</keyword>
<gene>
    <name evidence="10" type="ORF">NE675_03605</name>
</gene>
<organism evidence="10 11">
    <name type="scientific">Megasphaera massiliensis</name>
    <dbReference type="NCBI Taxonomy" id="1232428"/>
    <lineage>
        <taxon>Bacteria</taxon>
        <taxon>Bacillati</taxon>
        <taxon>Bacillota</taxon>
        <taxon>Negativicutes</taxon>
        <taxon>Veillonellales</taxon>
        <taxon>Veillonellaceae</taxon>
        <taxon>Megasphaera</taxon>
    </lineage>
</organism>
<evidence type="ECO:0000256" key="5">
    <source>
        <dbReference type="ARBA" id="ARBA00037918"/>
    </source>
</evidence>
<comment type="caution">
    <text evidence="10">The sequence shown here is derived from an EMBL/GenBank/DDBJ whole genome shotgun (WGS) entry which is preliminary data.</text>
</comment>
<proteinExistence type="inferred from homology"/>
<dbReference type="InterPro" id="IPR001670">
    <property type="entry name" value="ADH_Fe/GldA"/>
</dbReference>
<dbReference type="PROSITE" id="PS00913">
    <property type="entry name" value="ADH_IRON_1"/>
    <property type="match status" value="1"/>
</dbReference>
<keyword evidence="11" id="KW-1185">Reference proteome</keyword>
<dbReference type="SUPFAM" id="SSF56796">
    <property type="entry name" value="Dehydroquinate synthase-like"/>
    <property type="match status" value="1"/>
</dbReference>
<name>A0ABT1SQH1_9FIRM</name>
<dbReference type="EC" id="1.1.1.6" evidence="6"/>
<dbReference type="Pfam" id="PF00465">
    <property type="entry name" value="Fe-ADH"/>
    <property type="match status" value="1"/>
</dbReference>
<evidence type="ECO:0000256" key="6">
    <source>
        <dbReference type="ARBA" id="ARBA00039147"/>
    </source>
</evidence>
<evidence type="ECO:0000256" key="4">
    <source>
        <dbReference type="ARBA" id="ARBA00023027"/>
    </source>
</evidence>